<dbReference type="PANTHER" id="PTHR23290">
    <property type="entry name" value="RRNA N6-ADENOSINE-METHYLTRANSFERASE METTL5"/>
    <property type="match status" value="1"/>
</dbReference>
<dbReference type="Proteomes" id="UP000837857">
    <property type="component" value="Chromosome 7"/>
</dbReference>
<dbReference type="InterPro" id="IPR029063">
    <property type="entry name" value="SAM-dependent_MTases_sf"/>
</dbReference>
<dbReference type="SUPFAM" id="SSF53335">
    <property type="entry name" value="S-adenosyl-L-methionine-dependent methyltransferases"/>
    <property type="match status" value="1"/>
</dbReference>
<dbReference type="InterPro" id="IPR051720">
    <property type="entry name" value="rRNA_MeTrfase/Polyamine_Synth"/>
</dbReference>
<dbReference type="Pfam" id="PF05175">
    <property type="entry name" value="MTS"/>
    <property type="match status" value="1"/>
</dbReference>
<dbReference type="EMBL" id="OW152819">
    <property type="protein sequence ID" value="CAH2073486.1"/>
    <property type="molecule type" value="Genomic_DNA"/>
</dbReference>
<dbReference type="Pfam" id="PF15925">
    <property type="entry name" value="SOSSC"/>
    <property type="match status" value="1"/>
</dbReference>
<dbReference type="InterPro" id="IPR031821">
    <property type="entry name" value="SOSSC"/>
</dbReference>
<proteinExistence type="inferred from homology"/>
<sequence>MAFPQPNAQRELTNRKILEELQLKKQMLLKQGAVAPLTATSIPLTQPNPVSQLPMCSIPPVSATAGFPQLPEANIVNTSHRAALQHANATSCGFFVSQDSSFEGHLQDLSGFIKPKIEYEQYETPPHIAAVALYTMQTQFEALENQLVLDAGCGPGILGLGAAFLGAGLVTAVDIDEDALDVLRENINDTEISNIDVIKCDFLVCQKHRWENYFDTVLMNPPFGTKNNAGIDMKFLHMGLNFASDSVYSLHKSTTRSHIQKKIKEWGVKGNVIAELRYNLAATYKFHKLQSRDIAVDLWRLKHPHT</sequence>
<comment type="similarity">
    <text evidence="1">Belongs to the methyltransferase superfamily. PrmA family.</text>
</comment>
<reference evidence="4" key="1">
    <citation type="submission" date="2022-03" db="EMBL/GenBank/DDBJ databases">
        <authorList>
            <person name="Martin H S."/>
        </authorList>
    </citation>
    <scope>NUCLEOTIDE SEQUENCE</scope>
</reference>
<accession>A0ABN8J416</accession>
<dbReference type="Gene3D" id="3.40.50.150">
    <property type="entry name" value="Vaccinia Virus protein VP39"/>
    <property type="match status" value="1"/>
</dbReference>
<keyword evidence="5" id="KW-1185">Reference proteome</keyword>
<protein>
    <recommendedName>
        <fullName evidence="2">Methyltransferase-like protein 5</fullName>
    </recommendedName>
</protein>
<dbReference type="InterPro" id="IPR007848">
    <property type="entry name" value="Small_mtfrase_dom"/>
</dbReference>
<evidence type="ECO:0000256" key="2">
    <source>
        <dbReference type="ARBA" id="ARBA00041374"/>
    </source>
</evidence>
<organism evidence="4 5">
    <name type="scientific">Iphiclides podalirius</name>
    <name type="common">scarce swallowtail</name>
    <dbReference type="NCBI Taxonomy" id="110791"/>
    <lineage>
        <taxon>Eukaryota</taxon>
        <taxon>Metazoa</taxon>
        <taxon>Ecdysozoa</taxon>
        <taxon>Arthropoda</taxon>
        <taxon>Hexapoda</taxon>
        <taxon>Insecta</taxon>
        <taxon>Pterygota</taxon>
        <taxon>Neoptera</taxon>
        <taxon>Endopterygota</taxon>
        <taxon>Lepidoptera</taxon>
        <taxon>Glossata</taxon>
        <taxon>Ditrysia</taxon>
        <taxon>Papilionoidea</taxon>
        <taxon>Papilionidae</taxon>
        <taxon>Papilioninae</taxon>
        <taxon>Iphiclides</taxon>
    </lineage>
</organism>
<evidence type="ECO:0000259" key="3">
    <source>
        <dbReference type="Pfam" id="PF05175"/>
    </source>
</evidence>
<feature type="domain" description="Methyltransferase small" evidence="3">
    <location>
        <begin position="140"/>
        <end position="228"/>
    </location>
</feature>
<evidence type="ECO:0000313" key="4">
    <source>
        <dbReference type="EMBL" id="CAH2073486.1"/>
    </source>
</evidence>
<name>A0ABN8J416_9NEOP</name>
<dbReference type="PROSITE" id="PS00092">
    <property type="entry name" value="N6_MTASE"/>
    <property type="match status" value="1"/>
</dbReference>
<evidence type="ECO:0000313" key="5">
    <source>
        <dbReference type="Proteomes" id="UP000837857"/>
    </source>
</evidence>
<feature type="non-terminal residue" evidence="4">
    <location>
        <position position="1"/>
    </location>
</feature>
<dbReference type="CDD" id="cd02440">
    <property type="entry name" value="AdoMet_MTases"/>
    <property type="match status" value="1"/>
</dbReference>
<dbReference type="PANTHER" id="PTHR23290:SF0">
    <property type="entry name" value="RRNA N6-ADENOSINE-METHYLTRANSFERASE METTL5"/>
    <property type="match status" value="1"/>
</dbReference>
<dbReference type="InterPro" id="IPR002052">
    <property type="entry name" value="DNA_methylase_N6_adenine_CS"/>
</dbReference>
<gene>
    <name evidence="4" type="ORF">IPOD504_LOCUS15661</name>
</gene>
<evidence type="ECO:0000256" key="1">
    <source>
        <dbReference type="ARBA" id="ARBA00009741"/>
    </source>
</evidence>